<gene>
    <name evidence="1" type="ORF">FTOL_04867</name>
</gene>
<evidence type="ECO:0000313" key="2">
    <source>
        <dbReference type="Proteomes" id="UP001187734"/>
    </source>
</evidence>
<comment type="caution">
    <text evidence="1">The sequence shown here is derived from an EMBL/GenBank/DDBJ whole genome shotgun (WGS) entry which is preliminary data.</text>
</comment>
<accession>A0AAE8SGT6</accession>
<protein>
    <submittedName>
        <fullName evidence="1">Uncharacterized protein</fullName>
    </submittedName>
</protein>
<reference evidence="1" key="1">
    <citation type="submission" date="2018-03" db="EMBL/GenBank/DDBJ databases">
        <authorList>
            <person name="Guldener U."/>
        </authorList>
    </citation>
    <scope>NUCLEOTIDE SEQUENCE</scope>
</reference>
<sequence length="54" mass="6254">MPFYPTFTGIRLDFAKTGVTYCRFWTVTRILPSAPHAHDPITMYYQAAERVVDT</sequence>
<proteinExistence type="predicted"/>
<organism evidence="1 2">
    <name type="scientific">Fusarium torulosum</name>
    <dbReference type="NCBI Taxonomy" id="33205"/>
    <lineage>
        <taxon>Eukaryota</taxon>
        <taxon>Fungi</taxon>
        <taxon>Dikarya</taxon>
        <taxon>Ascomycota</taxon>
        <taxon>Pezizomycotina</taxon>
        <taxon>Sordariomycetes</taxon>
        <taxon>Hypocreomycetidae</taxon>
        <taxon>Hypocreales</taxon>
        <taxon>Nectriaceae</taxon>
        <taxon>Fusarium</taxon>
    </lineage>
</organism>
<dbReference type="AlphaFoldDB" id="A0AAE8SGT6"/>
<name>A0AAE8SGT6_9HYPO</name>
<evidence type="ECO:0000313" key="1">
    <source>
        <dbReference type="EMBL" id="SPJ75136.1"/>
    </source>
</evidence>
<dbReference type="Proteomes" id="UP001187734">
    <property type="component" value="Unassembled WGS sequence"/>
</dbReference>
<dbReference type="EMBL" id="ONZP01000151">
    <property type="protein sequence ID" value="SPJ75136.1"/>
    <property type="molecule type" value="Genomic_DNA"/>
</dbReference>
<keyword evidence="2" id="KW-1185">Reference proteome</keyword>